<comment type="caution">
    <text evidence="2">The sequence shown here is derived from an EMBL/GenBank/DDBJ whole genome shotgun (WGS) entry which is preliminary data.</text>
</comment>
<evidence type="ECO:0000313" key="2">
    <source>
        <dbReference type="EMBL" id="KAF5753170.1"/>
    </source>
</evidence>
<accession>A0A9K3DE56</accession>
<geneLocation type="mitochondrion" evidence="2"/>
<name>A0A9K3DE56_HELAN</name>
<gene>
    <name evidence="2" type="ORF">HanXRQr2_MTg0835261</name>
</gene>
<keyword evidence="2" id="KW-0496">Mitochondrion</keyword>
<feature type="compositionally biased region" description="Polar residues" evidence="1">
    <location>
        <begin position="47"/>
        <end position="59"/>
    </location>
</feature>
<evidence type="ECO:0000313" key="3">
    <source>
        <dbReference type="Proteomes" id="UP000215914"/>
    </source>
</evidence>
<protein>
    <submittedName>
        <fullName evidence="2">Uncharacterized protein</fullName>
    </submittedName>
</protein>
<evidence type="ECO:0000256" key="1">
    <source>
        <dbReference type="SAM" id="MobiDB-lite"/>
    </source>
</evidence>
<dbReference type="Proteomes" id="UP000215914">
    <property type="component" value="Unassembled WGS sequence"/>
</dbReference>
<sequence>MLFTYKSDSAIRQLHSSAWHSSSNTSEVDNLMSCVKIVRTLPTGSLRHSSTKEFSTSLRKVSETEDQSKGTRRPEGGFGMVVRPIGKHNK</sequence>
<reference evidence="2" key="2">
    <citation type="submission" date="2020-06" db="EMBL/GenBank/DDBJ databases">
        <title>Helianthus annuus Genome sequencing and assembly Release 2.</title>
        <authorList>
            <person name="Gouzy J."/>
            <person name="Langlade N."/>
            <person name="Munos S."/>
        </authorList>
    </citation>
    <scope>NUCLEOTIDE SEQUENCE</scope>
    <source>
        <tissue evidence="2">Leaves</tissue>
    </source>
</reference>
<organism evidence="2 3">
    <name type="scientific">Helianthus annuus</name>
    <name type="common">Common sunflower</name>
    <dbReference type="NCBI Taxonomy" id="4232"/>
    <lineage>
        <taxon>Eukaryota</taxon>
        <taxon>Viridiplantae</taxon>
        <taxon>Streptophyta</taxon>
        <taxon>Embryophyta</taxon>
        <taxon>Tracheophyta</taxon>
        <taxon>Spermatophyta</taxon>
        <taxon>Magnoliopsida</taxon>
        <taxon>eudicotyledons</taxon>
        <taxon>Gunneridae</taxon>
        <taxon>Pentapetalae</taxon>
        <taxon>asterids</taxon>
        <taxon>campanulids</taxon>
        <taxon>Asterales</taxon>
        <taxon>Asteraceae</taxon>
        <taxon>Asteroideae</taxon>
        <taxon>Heliantheae alliance</taxon>
        <taxon>Heliantheae</taxon>
        <taxon>Helianthus</taxon>
    </lineage>
</organism>
<reference evidence="2" key="1">
    <citation type="journal article" date="2017" name="Nature">
        <title>The sunflower genome provides insights into oil metabolism, flowering and Asterid evolution.</title>
        <authorList>
            <person name="Badouin H."/>
            <person name="Gouzy J."/>
            <person name="Grassa C.J."/>
            <person name="Murat F."/>
            <person name="Staton S.E."/>
            <person name="Cottret L."/>
            <person name="Lelandais-Briere C."/>
            <person name="Owens G.L."/>
            <person name="Carrere S."/>
            <person name="Mayjonade B."/>
            <person name="Legrand L."/>
            <person name="Gill N."/>
            <person name="Kane N.C."/>
            <person name="Bowers J.E."/>
            <person name="Hubner S."/>
            <person name="Bellec A."/>
            <person name="Berard A."/>
            <person name="Berges H."/>
            <person name="Blanchet N."/>
            <person name="Boniface M.C."/>
            <person name="Brunel D."/>
            <person name="Catrice O."/>
            <person name="Chaidir N."/>
            <person name="Claudel C."/>
            <person name="Donnadieu C."/>
            <person name="Faraut T."/>
            <person name="Fievet G."/>
            <person name="Helmstetter N."/>
            <person name="King M."/>
            <person name="Knapp S.J."/>
            <person name="Lai Z."/>
            <person name="Le Paslier M.C."/>
            <person name="Lippi Y."/>
            <person name="Lorenzon L."/>
            <person name="Mandel J.R."/>
            <person name="Marage G."/>
            <person name="Marchand G."/>
            <person name="Marquand E."/>
            <person name="Bret-Mestries E."/>
            <person name="Morien E."/>
            <person name="Nambeesan S."/>
            <person name="Nguyen T."/>
            <person name="Pegot-Espagnet P."/>
            <person name="Pouilly N."/>
            <person name="Raftis F."/>
            <person name="Sallet E."/>
            <person name="Schiex T."/>
            <person name="Thomas J."/>
            <person name="Vandecasteele C."/>
            <person name="Vares D."/>
            <person name="Vear F."/>
            <person name="Vautrin S."/>
            <person name="Crespi M."/>
            <person name="Mangin B."/>
            <person name="Burke J.M."/>
            <person name="Salse J."/>
            <person name="Munos S."/>
            <person name="Vincourt P."/>
            <person name="Rieseberg L.H."/>
            <person name="Langlade N.B."/>
        </authorList>
    </citation>
    <scope>NUCLEOTIDE SEQUENCE</scope>
    <source>
        <tissue evidence="2">Leaves</tissue>
    </source>
</reference>
<feature type="compositionally biased region" description="Basic and acidic residues" evidence="1">
    <location>
        <begin position="60"/>
        <end position="75"/>
    </location>
</feature>
<proteinExistence type="predicted"/>
<dbReference type="AlphaFoldDB" id="A0A9K3DE56"/>
<feature type="region of interest" description="Disordered" evidence="1">
    <location>
        <begin position="47"/>
        <end position="90"/>
    </location>
</feature>
<keyword evidence="3" id="KW-1185">Reference proteome</keyword>
<dbReference type="EMBL" id="MNCJ02000334">
    <property type="protein sequence ID" value="KAF5753170.1"/>
    <property type="molecule type" value="Genomic_DNA"/>
</dbReference>